<gene>
    <name evidence="1" type="ORF">M0M57_11880</name>
</gene>
<evidence type="ECO:0000313" key="2">
    <source>
        <dbReference type="Proteomes" id="UP000830583"/>
    </source>
</evidence>
<name>A0ABY4KC11_9FLAO</name>
<protein>
    <submittedName>
        <fullName evidence="1">Uncharacterized protein</fullName>
    </submittedName>
</protein>
<organism evidence="1 2">
    <name type="scientific">Flavobacterium azooxidireducens</name>
    <dbReference type="NCBI Taxonomy" id="1871076"/>
    <lineage>
        <taxon>Bacteria</taxon>
        <taxon>Pseudomonadati</taxon>
        <taxon>Bacteroidota</taxon>
        <taxon>Flavobacteriia</taxon>
        <taxon>Flavobacteriales</taxon>
        <taxon>Flavobacteriaceae</taxon>
        <taxon>Flavobacterium</taxon>
    </lineage>
</organism>
<dbReference type="Proteomes" id="UP000830583">
    <property type="component" value="Chromosome"/>
</dbReference>
<proteinExistence type="predicted"/>
<dbReference type="EMBL" id="CP096205">
    <property type="protein sequence ID" value="UPQ78318.1"/>
    <property type="molecule type" value="Genomic_DNA"/>
</dbReference>
<reference evidence="1" key="1">
    <citation type="submission" date="2022-04" db="EMBL/GenBank/DDBJ databases">
        <title>Consumption of N2O by Flavobacterium azooxidireducens sp. nov. isolated from Decomposing Leaf Litter of Phragmites australis (Cav.).</title>
        <authorList>
            <person name="Behrendt U."/>
            <person name="Spanner T."/>
            <person name="Augustin J."/>
            <person name="Horn M.A."/>
            <person name="Kolb S."/>
            <person name="Ulrich A."/>
        </authorList>
    </citation>
    <scope>NUCLEOTIDE SEQUENCE</scope>
    <source>
        <strain evidence="1">IGB 4-14</strain>
    </source>
</reference>
<dbReference type="RefSeq" id="WP_248433245.1">
    <property type="nucleotide sequence ID" value="NZ_CP096205.1"/>
</dbReference>
<keyword evidence="2" id="KW-1185">Reference proteome</keyword>
<sequence length="245" mass="28081">MNCQILAIDIFDFAELLISNNIIQDAKSLYDASAKLQCSENNSEWNYECGGLKFSVEGSVAGSIPQQIDLVEIIFSFSAIGIFSNDDVCRNPLSKLNFDIELEGFREMEDKIDNYFASWHLDKHIKSSQCSYIHPEYHLTFGGNKLEGKGVDNFGSTLILPAPRITYPPMDVVLGIDFILRNYFPLEEISKLLDDSKYKEIVFNSQQRLWKPYYSSLSSAWNNFPYTTFEQGFEHFNLNPHIHQA</sequence>
<evidence type="ECO:0000313" key="1">
    <source>
        <dbReference type="EMBL" id="UPQ78318.1"/>
    </source>
</evidence>
<accession>A0ABY4KC11</accession>